<proteinExistence type="predicted"/>
<dbReference type="Proteomes" id="UP000616346">
    <property type="component" value="Unassembled WGS sequence"/>
</dbReference>
<reference evidence="1 2" key="1">
    <citation type="submission" date="2020-08" db="EMBL/GenBank/DDBJ databases">
        <title>A Genomic Blueprint of the Chicken Gut Microbiome.</title>
        <authorList>
            <person name="Gilroy R."/>
            <person name="Ravi A."/>
            <person name="Getino M."/>
            <person name="Pursley I."/>
            <person name="Horton D.L."/>
            <person name="Alikhan N.-F."/>
            <person name="Baker D."/>
            <person name="Gharbi K."/>
            <person name="Hall N."/>
            <person name="Watson M."/>
            <person name="Adriaenssens E.M."/>
            <person name="Foster-Nyarko E."/>
            <person name="Jarju S."/>
            <person name="Secka A."/>
            <person name="Antonio M."/>
            <person name="Oren A."/>
            <person name="Chaudhuri R."/>
            <person name="La Ragione R.M."/>
            <person name="Hildebrand F."/>
            <person name="Pallen M.J."/>
        </authorList>
    </citation>
    <scope>NUCLEOTIDE SEQUENCE [LARGE SCALE GENOMIC DNA]</scope>
    <source>
        <strain evidence="1 2">Sa1YUN3</strain>
    </source>
</reference>
<comment type="caution">
    <text evidence="1">The sequence shown here is derived from an EMBL/GenBank/DDBJ whole genome shotgun (WGS) entry which is preliminary data.</text>
</comment>
<accession>A0ABR8VDD1</accession>
<dbReference type="EMBL" id="JACSPQ010000017">
    <property type="protein sequence ID" value="MBD8002785.1"/>
    <property type="molecule type" value="Genomic_DNA"/>
</dbReference>
<protein>
    <submittedName>
        <fullName evidence="1">Uncharacterized protein</fullName>
    </submittedName>
</protein>
<keyword evidence="2" id="KW-1185">Reference proteome</keyword>
<organism evidence="1 2">
    <name type="scientific">Phocaeicola faecium</name>
    <dbReference type="NCBI Taxonomy" id="2762213"/>
    <lineage>
        <taxon>Bacteria</taxon>
        <taxon>Pseudomonadati</taxon>
        <taxon>Bacteroidota</taxon>
        <taxon>Bacteroidia</taxon>
        <taxon>Bacteroidales</taxon>
        <taxon>Bacteroidaceae</taxon>
        <taxon>Phocaeicola</taxon>
    </lineage>
</organism>
<name>A0ABR8VDD1_9BACT</name>
<sequence>MRTIDELDDVLLEEYYFESSFKDCYTTYMPTSDEVSDMPELAELQSQYAYWCLKSKEKLCSDSLPNETPDSNFVLLIKDHISSYKANPANQINPAMKWLYSLTDMTMLSQQISMLAMHSQFKNQPDISIIDEHTQWESLNPITVSIGIAIYTYYTILVNPSIKINTFNALFIRSWYCYYKNWMARCLMIRMNGSNWRLQFKGVLLE</sequence>
<dbReference type="RefSeq" id="WP_191710520.1">
    <property type="nucleotide sequence ID" value="NZ_JACSPQ010000017.1"/>
</dbReference>
<gene>
    <name evidence="1" type="ORF">H9626_11270</name>
</gene>
<evidence type="ECO:0000313" key="2">
    <source>
        <dbReference type="Proteomes" id="UP000616346"/>
    </source>
</evidence>
<evidence type="ECO:0000313" key="1">
    <source>
        <dbReference type="EMBL" id="MBD8002785.1"/>
    </source>
</evidence>